<reference evidence="3" key="1">
    <citation type="journal article" date="2019" name="Int. J. Syst. Evol. Microbiol.">
        <title>The Global Catalogue of Microorganisms (GCM) 10K type strain sequencing project: providing services to taxonomists for standard genome sequencing and annotation.</title>
        <authorList>
            <consortium name="The Broad Institute Genomics Platform"/>
            <consortium name="The Broad Institute Genome Sequencing Center for Infectious Disease"/>
            <person name="Wu L."/>
            <person name="Ma J."/>
        </authorList>
    </citation>
    <scope>NUCLEOTIDE SEQUENCE [LARGE SCALE GENOMIC DNA]</scope>
    <source>
        <strain evidence="3">JCM 16929</strain>
    </source>
</reference>
<evidence type="ECO:0000313" key="3">
    <source>
        <dbReference type="Proteomes" id="UP001501490"/>
    </source>
</evidence>
<gene>
    <name evidence="2" type="ORF">GCM10022236_13350</name>
</gene>
<evidence type="ECO:0008006" key="4">
    <source>
        <dbReference type="Google" id="ProtNLM"/>
    </source>
</evidence>
<evidence type="ECO:0000313" key="2">
    <source>
        <dbReference type="EMBL" id="GAA3612909.1"/>
    </source>
</evidence>
<accession>A0ABP6ZKT3</accession>
<evidence type="ECO:0000256" key="1">
    <source>
        <dbReference type="SAM" id="MobiDB-lite"/>
    </source>
</evidence>
<proteinExistence type="predicted"/>
<keyword evidence="3" id="KW-1185">Reference proteome</keyword>
<organism evidence="2 3">
    <name type="scientific">Microlunatus ginsengisoli</name>
    <dbReference type="NCBI Taxonomy" id="363863"/>
    <lineage>
        <taxon>Bacteria</taxon>
        <taxon>Bacillati</taxon>
        <taxon>Actinomycetota</taxon>
        <taxon>Actinomycetes</taxon>
        <taxon>Propionibacteriales</taxon>
        <taxon>Propionibacteriaceae</taxon>
        <taxon>Microlunatus</taxon>
    </lineage>
</organism>
<dbReference type="RefSeq" id="WP_344802649.1">
    <property type="nucleotide sequence ID" value="NZ_BAABAB010000009.1"/>
</dbReference>
<comment type="caution">
    <text evidence="2">The sequence shown here is derived from an EMBL/GenBank/DDBJ whole genome shotgun (WGS) entry which is preliminary data.</text>
</comment>
<name>A0ABP6ZKT3_9ACTN</name>
<dbReference type="EMBL" id="BAABAB010000009">
    <property type="protein sequence ID" value="GAA3612909.1"/>
    <property type="molecule type" value="Genomic_DNA"/>
</dbReference>
<protein>
    <recommendedName>
        <fullName evidence="4">ANTAR domain-containing protein</fullName>
    </recommendedName>
</protein>
<dbReference type="Proteomes" id="UP001501490">
    <property type="component" value="Unassembled WGS sequence"/>
</dbReference>
<sequence length="230" mass="24074">MDISTALLTHQLDHLTTTLAEAFDDDGPPVAGALAGLDAGLAAAVTSYRGLQITLAEHDPPVVVSVFSHSRDQPDSGGRDGLVTSLRLPLTLLDPTFQTGSRIVFYAATRGAFVDLAADISYALTPSAGHPATNPAVTERGRPAPQHQVSVDADPPPTCPTTGITGLAEQATINHAVGVLTDRGHHPDDVDQTLRRQAAAPGLTPHAFAVRLLAELSHPHRPRAHDDDDG</sequence>
<feature type="region of interest" description="Disordered" evidence="1">
    <location>
        <begin position="131"/>
        <end position="157"/>
    </location>
</feature>